<evidence type="ECO:0008006" key="3">
    <source>
        <dbReference type="Google" id="ProtNLM"/>
    </source>
</evidence>
<organism evidence="1 2">
    <name type="scientific">Chitinophaga filiformis</name>
    <name type="common">Myxococcus filiformis</name>
    <name type="synonym">Flexibacter filiformis</name>
    <dbReference type="NCBI Taxonomy" id="104663"/>
    <lineage>
        <taxon>Bacteria</taxon>
        <taxon>Pseudomonadati</taxon>
        <taxon>Bacteroidota</taxon>
        <taxon>Chitinophagia</taxon>
        <taxon>Chitinophagales</taxon>
        <taxon>Chitinophagaceae</taxon>
        <taxon>Chitinophaga</taxon>
    </lineage>
</organism>
<accession>A0ABY4I3D5</accession>
<gene>
    <name evidence="1" type="ORF">MYF79_30315</name>
</gene>
<proteinExistence type="predicted"/>
<protein>
    <recommendedName>
        <fullName evidence="3">HMA domain-containing protein</fullName>
    </recommendedName>
</protein>
<evidence type="ECO:0000313" key="2">
    <source>
        <dbReference type="Proteomes" id="UP000830198"/>
    </source>
</evidence>
<dbReference type="Proteomes" id="UP000830198">
    <property type="component" value="Chromosome"/>
</dbReference>
<sequence>MQSLAVNYLTPFAMIGIFKTNIATQEDRQNILQAIRNRFEVGHCHVDLEDCDKVLRITEMKVQEDDVIEFVKKQGFYCDVLE</sequence>
<reference evidence="1 2" key="1">
    <citation type="submission" date="2022-04" db="EMBL/GenBank/DDBJ databases">
        <title>The arsenic-methylating capacity of Chitinophaga filiformis YT5 during chitin decomposition.</title>
        <authorList>
            <person name="Chen G."/>
            <person name="Liang Y."/>
        </authorList>
    </citation>
    <scope>NUCLEOTIDE SEQUENCE [LARGE SCALE GENOMIC DNA]</scope>
    <source>
        <strain evidence="1 2">YT5</strain>
    </source>
</reference>
<keyword evidence="2" id="KW-1185">Reference proteome</keyword>
<name>A0ABY4I3D5_CHIFI</name>
<dbReference type="RefSeq" id="WP_247811581.1">
    <property type="nucleotide sequence ID" value="NZ_CP095855.1"/>
</dbReference>
<evidence type="ECO:0000313" key="1">
    <source>
        <dbReference type="EMBL" id="UPK69256.1"/>
    </source>
</evidence>
<dbReference type="EMBL" id="CP095855">
    <property type="protein sequence ID" value="UPK69256.1"/>
    <property type="molecule type" value="Genomic_DNA"/>
</dbReference>